<protein>
    <recommendedName>
        <fullName evidence="3">Effector of transcription2</fullName>
    </recommendedName>
</protein>
<evidence type="ECO:0000313" key="1">
    <source>
        <dbReference type="EMBL" id="PWA73198.1"/>
    </source>
</evidence>
<keyword evidence="2" id="KW-1185">Reference proteome</keyword>
<comment type="caution">
    <text evidence="1">The sequence shown here is derived from an EMBL/GenBank/DDBJ whole genome shotgun (WGS) entry which is preliminary data.</text>
</comment>
<dbReference type="GO" id="GO:0006355">
    <property type="term" value="P:regulation of DNA-templated transcription"/>
    <property type="evidence" value="ECO:0007669"/>
    <property type="project" value="InterPro"/>
</dbReference>
<dbReference type="Proteomes" id="UP000245207">
    <property type="component" value="Unassembled WGS sequence"/>
</dbReference>
<dbReference type="OrthoDB" id="1922121at2759"/>
<evidence type="ECO:0008006" key="3">
    <source>
        <dbReference type="Google" id="ProtNLM"/>
    </source>
</evidence>
<sequence length="412" mass="46261">MTKTTTAPELKRENCKRTKHDSFFSNWKILIGASDWEDYLLNKEGAERYRTQNIPNCSSCPGLYELGIVVSLSRTNGKTSSKLTSKNIIPVYLGQADNVRTRLQQYGRDGAHLENGLSNGEQLDRKVLGLFSDIFSYGFAIAFRWAPMDSKKDAEKTETQLLKTFDYAWNREMNGERRPGDIHRKLDVTSSPKRVPLVFKKIHVFRPKKVGLTIKRCDSPVSENGSSFYTKQKDTNILFRIFKFGRSRPTLVSKEIDINNTDATVCGVALGHGSICIKPPAEGRKRCIDHKGMKVNAVVKPTSHTNTEDGPHLTCGVTLEDSSICTRAPVVGKKRCEDHKGMRIGRRIQSGLDTQIETVCNRQKSCEEHELIEVDGKGSLSCVAITRNGTSCKRKPGKDSKFCWQHEATKTL</sequence>
<accession>A0A2U1NI85</accession>
<organism evidence="1 2">
    <name type="scientific">Artemisia annua</name>
    <name type="common">Sweet wormwood</name>
    <dbReference type="NCBI Taxonomy" id="35608"/>
    <lineage>
        <taxon>Eukaryota</taxon>
        <taxon>Viridiplantae</taxon>
        <taxon>Streptophyta</taxon>
        <taxon>Embryophyta</taxon>
        <taxon>Tracheophyta</taxon>
        <taxon>Spermatophyta</taxon>
        <taxon>Magnoliopsida</taxon>
        <taxon>eudicotyledons</taxon>
        <taxon>Gunneridae</taxon>
        <taxon>Pentapetalae</taxon>
        <taxon>asterids</taxon>
        <taxon>campanulids</taxon>
        <taxon>Asterales</taxon>
        <taxon>Asteraceae</taxon>
        <taxon>Asteroideae</taxon>
        <taxon>Anthemideae</taxon>
        <taxon>Artemisiinae</taxon>
        <taxon>Artemisia</taxon>
    </lineage>
</organism>
<reference evidence="1 2" key="1">
    <citation type="journal article" date="2018" name="Mol. Plant">
        <title>The genome of Artemisia annua provides insight into the evolution of Asteraceae family and artemisinin biosynthesis.</title>
        <authorList>
            <person name="Shen Q."/>
            <person name="Zhang L."/>
            <person name="Liao Z."/>
            <person name="Wang S."/>
            <person name="Yan T."/>
            <person name="Shi P."/>
            <person name="Liu M."/>
            <person name="Fu X."/>
            <person name="Pan Q."/>
            <person name="Wang Y."/>
            <person name="Lv Z."/>
            <person name="Lu X."/>
            <person name="Zhang F."/>
            <person name="Jiang W."/>
            <person name="Ma Y."/>
            <person name="Chen M."/>
            <person name="Hao X."/>
            <person name="Li L."/>
            <person name="Tang Y."/>
            <person name="Lv G."/>
            <person name="Zhou Y."/>
            <person name="Sun X."/>
            <person name="Brodelius P.E."/>
            <person name="Rose J.K.C."/>
            <person name="Tang K."/>
        </authorList>
    </citation>
    <scope>NUCLEOTIDE SEQUENCE [LARGE SCALE GENOMIC DNA]</scope>
    <source>
        <strain evidence="2">cv. Huhao1</strain>
        <tissue evidence="1">Leaf</tissue>
    </source>
</reference>
<dbReference type="PANTHER" id="PTHR35133:SF1">
    <property type="entry name" value="PROTEIN EFFECTOR OF TRANSCRIPTION 2-RELATED"/>
    <property type="match status" value="1"/>
</dbReference>
<dbReference type="PANTHER" id="PTHR35133">
    <property type="entry name" value="PROTEIN EFFECTOR OF TRANSCRIPTION 2-RELATED"/>
    <property type="match status" value="1"/>
</dbReference>
<name>A0A2U1NI85_ARTAN</name>
<gene>
    <name evidence="1" type="ORF">CTI12_AA263310</name>
</gene>
<dbReference type="AlphaFoldDB" id="A0A2U1NI85"/>
<dbReference type="STRING" id="35608.A0A2U1NI85"/>
<dbReference type="EMBL" id="PKPP01002774">
    <property type="protein sequence ID" value="PWA73198.1"/>
    <property type="molecule type" value="Genomic_DNA"/>
</dbReference>
<dbReference type="Pfam" id="PF19239">
    <property type="entry name" value="GIY_YIG_domain"/>
    <property type="match status" value="1"/>
</dbReference>
<dbReference type="InterPro" id="IPR038909">
    <property type="entry name" value="Effector_transcript"/>
</dbReference>
<proteinExistence type="predicted"/>
<evidence type="ECO:0000313" key="2">
    <source>
        <dbReference type="Proteomes" id="UP000245207"/>
    </source>
</evidence>
<dbReference type="GO" id="GO:0003677">
    <property type="term" value="F:DNA binding"/>
    <property type="evidence" value="ECO:0007669"/>
    <property type="project" value="InterPro"/>
</dbReference>